<dbReference type="PRINTS" id="PR00377">
    <property type="entry name" value="IMPHPHTASES"/>
</dbReference>
<proteinExistence type="predicted"/>
<comment type="caution">
    <text evidence="1">The sequence shown here is derived from an EMBL/GenBank/DDBJ whole genome shotgun (WGS) entry which is preliminary data.</text>
</comment>
<dbReference type="Gene3D" id="3.40.190.80">
    <property type="match status" value="1"/>
</dbReference>
<dbReference type="EMBL" id="BAAARY010000002">
    <property type="protein sequence ID" value="GAA2513273.1"/>
    <property type="molecule type" value="Genomic_DNA"/>
</dbReference>
<name>A0ABN3N3J6_9ACTN</name>
<sequence length="269" mass="27183">MNGAAPDGKKLLRIAVGLAETAAATASRMRAVGVSGVSSKSTVSDIVTAADRAVERGIVAELGRLRPDDAVMGEEYGAAGRAGPVRWIVDPIDGTVNYALGLPYYAVSVAAEVAGVVVAGVVRNPATGDQWTAVRGAGAHKNGRRLTGSTRRELARAVVGTGFGYEADRRAHQGRVVAGLLSRVADIRRFGAAALDLCLTAEGALDAYYEKGLAAWDHAAGGLVAAEAGLTVSGLGGLPAGPTMVMAAPPALHQPLAALLTELDAAGGP</sequence>
<dbReference type="SUPFAM" id="SSF56655">
    <property type="entry name" value="Carbohydrate phosphatase"/>
    <property type="match status" value="1"/>
</dbReference>
<dbReference type="Pfam" id="PF00459">
    <property type="entry name" value="Inositol_P"/>
    <property type="match status" value="1"/>
</dbReference>
<dbReference type="Proteomes" id="UP001499978">
    <property type="component" value="Unassembled WGS sequence"/>
</dbReference>
<reference evidence="1 2" key="1">
    <citation type="journal article" date="2019" name="Int. J. Syst. Evol. Microbiol.">
        <title>The Global Catalogue of Microorganisms (GCM) 10K type strain sequencing project: providing services to taxonomists for standard genome sequencing and annotation.</title>
        <authorList>
            <consortium name="The Broad Institute Genomics Platform"/>
            <consortium name="The Broad Institute Genome Sequencing Center for Infectious Disease"/>
            <person name="Wu L."/>
            <person name="Ma J."/>
        </authorList>
    </citation>
    <scope>NUCLEOTIDE SEQUENCE [LARGE SCALE GENOMIC DNA]</scope>
    <source>
        <strain evidence="1 2">JCM 3367</strain>
    </source>
</reference>
<dbReference type="InterPro" id="IPR000760">
    <property type="entry name" value="Inositol_monophosphatase-like"/>
</dbReference>
<evidence type="ECO:0000313" key="1">
    <source>
        <dbReference type="EMBL" id="GAA2513273.1"/>
    </source>
</evidence>
<dbReference type="RefSeq" id="WP_344167824.1">
    <property type="nucleotide sequence ID" value="NZ_BAAARY010000002.1"/>
</dbReference>
<accession>A0ABN3N3J6</accession>
<gene>
    <name evidence="1" type="ORF">GCM10010201_06040</name>
</gene>
<dbReference type="Gene3D" id="3.30.540.10">
    <property type="entry name" value="Fructose-1,6-Bisphosphatase, subunit A, domain 1"/>
    <property type="match status" value="1"/>
</dbReference>
<keyword evidence="2" id="KW-1185">Reference proteome</keyword>
<dbReference type="PANTHER" id="PTHR20854:SF4">
    <property type="entry name" value="INOSITOL-1-MONOPHOSPHATASE-RELATED"/>
    <property type="match status" value="1"/>
</dbReference>
<organism evidence="1 2">
    <name type="scientific">Pilimelia columellifera subsp. columellifera</name>
    <dbReference type="NCBI Taxonomy" id="706583"/>
    <lineage>
        <taxon>Bacteria</taxon>
        <taxon>Bacillati</taxon>
        <taxon>Actinomycetota</taxon>
        <taxon>Actinomycetes</taxon>
        <taxon>Micromonosporales</taxon>
        <taxon>Micromonosporaceae</taxon>
        <taxon>Pilimelia</taxon>
    </lineage>
</organism>
<evidence type="ECO:0000313" key="2">
    <source>
        <dbReference type="Proteomes" id="UP001499978"/>
    </source>
</evidence>
<protein>
    <submittedName>
        <fullName evidence="1">Inositol monophosphatase family protein</fullName>
    </submittedName>
</protein>
<dbReference type="PANTHER" id="PTHR20854">
    <property type="entry name" value="INOSITOL MONOPHOSPHATASE"/>
    <property type="match status" value="1"/>
</dbReference>